<evidence type="ECO:0000259" key="5">
    <source>
        <dbReference type="PROSITE" id="PS51698"/>
    </source>
</evidence>
<name>A0A1M5SVI5_9CLOT</name>
<proteinExistence type="predicted"/>
<dbReference type="AlphaFoldDB" id="A0A1M5SVI5"/>
<accession>A0A1M5SVI5</accession>
<feature type="domain" description="HTH araC/xylS-type" evidence="4">
    <location>
        <begin position="51"/>
        <end position="97"/>
    </location>
</feature>
<evidence type="ECO:0000256" key="3">
    <source>
        <dbReference type="ARBA" id="ARBA00023163"/>
    </source>
</evidence>
<feature type="domain" description="U-box" evidence="5">
    <location>
        <begin position="1"/>
        <end position="24"/>
    </location>
</feature>
<dbReference type="GO" id="GO:0004842">
    <property type="term" value="F:ubiquitin-protein transferase activity"/>
    <property type="evidence" value="ECO:0007669"/>
    <property type="project" value="InterPro"/>
</dbReference>
<protein>
    <submittedName>
        <fullName evidence="6">Regulatory helix-turn-helix protein, AraC family</fullName>
    </submittedName>
</protein>
<dbReference type="GO" id="GO:0043565">
    <property type="term" value="F:sequence-specific DNA binding"/>
    <property type="evidence" value="ECO:0007669"/>
    <property type="project" value="InterPro"/>
</dbReference>
<reference evidence="6 7" key="1">
    <citation type="submission" date="2016-11" db="EMBL/GenBank/DDBJ databases">
        <authorList>
            <person name="Jaros S."/>
            <person name="Januszkiewicz K."/>
            <person name="Wedrychowicz H."/>
        </authorList>
    </citation>
    <scope>NUCLEOTIDE SEQUENCE [LARGE SCALE GENOMIC DNA]</scope>
    <source>
        <strain evidence="6 7">DSM 8605</strain>
    </source>
</reference>
<evidence type="ECO:0000313" key="7">
    <source>
        <dbReference type="Proteomes" id="UP000184447"/>
    </source>
</evidence>
<dbReference type="Proteomes" id="UP000184447">
    <property type="component" value="Unassembled WGS sequence"/>
</dbReference>
<evidence type="ECO:0000256" key="1">
    <source>
        <dbReference type="ARBA" id="ARBA00023015"/>
    </source>
</evidence>
<evidence type="ECO:0000259" key="4">
    <source>
        <dbReference type="PROSITE" id="PS01124"/>
    </source>
</evidence>
<dbReference type="Gene3D" id="1.10.10.60">
    <property type="entry name" value="Homeodomain-like"/>
    <property type="match status" value="1"/>
</dbReference>
<dbReference type="OrthoDB" id="9776971at2"/>
<dbReference type="InterPro" id="IPR009057">
    <property type="entry name" value="Homeodomain-like_sf"/>
</dbReference>
<dbReference type="InterPro" id="IPR018060">
    <property type="entry name" value="HTH_AraC"/>
</dbReference>
<dbReference type="GO" id="GO:0016567">
    <property type="term" value="P:protein ubiquitination"/>
    <property type="evidence" value="ECO:0007669"/>
    <property type="project" value="InterPro"/>
</dbReference>
<keyword evidence="3" id="KW-0804">Transcription</keyword>
<keyword evidence="7" id="KW-1185">Reference proteome</keyword>
<dbReference type="EMBL" id="FQXM01000005">
    <property type="protein sequence ID" value="SHH42499.1"/>
    <property type="molecule type" value="Genomic_DNA"/>
</dbReference>
<dbReference type="PROSITE" id="PS01124">
    <property type="entry name" value="HTH_ARAC_FAMILY_2"/>
    <property type="match status" value="1"/>
</dbReference>
<dbReference type="PROSITE" id="PS51698">
    <property type="entry name" value="U_BOX"/>
    <property type="match status" value="1"/>
</dbReference>
<dbReference type="Pfam" id="PF00165">
    <property type="entry name" value="HTH_AraC"/>
    <property type="match status" value="1"/>
</dbReference>
<dbReference type="PANTHER" id="PTHR43280">
    <property type="entry name" value="ARAC-FAMILY TRANSCRIPTIONAL REGULATOR"/>
    <property type="match status" value="1"/>
</dbReference>
<dbReference type="InterPro" id="IPR003613">
    <property type="entry name" value="Ubox_domain"/>
</dbReference>
<organism evidence="6 7">
    <name type="scientific">Clostridium grantii DSM 8605</name>
    <dbReference type="NCBI Taxonomy" id="1121316"/>
    <lineage>
        <taxon>Bacteria</taxon>
        <taxon>Bacillati</taxon>
        <taxon>Bacillota</taxon>
        <taxon>Clostridia</taxon>
        <taxon>Eubacteriales</taxon>
        <taxon>Clostridiaceae</taxon>
        <taxon>Clostridium</taxon>
    </lineage>
</organism>
<dbReference type="SUPFAM" id="SSF46689">
    <property type="entry name" value="Homeodomain-like"/>
    <property type="match status" value="1"/>
</dbReference>
<keyword evidence="1" id="KW-0805">Transcription regulation</keyword>
<sequence length="105" mass="12241">MEELIPLHLMYEKINKFSDRHSIYILLSNLIFQASEKRQEDLDGMNTSVIECIKEYINENYDKNISLNDLVDIVFLSKKYLSTLVKKETGQTITDLITFEENSGC</sequence>
<evidence type="ECO:0000313" key="6">
    <source>
        <dbReference type="EMBL" id="SHH42499.1"/>
    </source>
</evidence>
<evidence type="ECO:0000256" key="2">
    <source>
        <dbReference type="ARBA" id="ARBA00023125"/>
    </source>
</evidence>
<dbReference type="STRING" id="1121316.SAMN02745207_01057"/>
<gene>
    <name evidence="6" type="ORF">SAMN02745207_01057</name>
</gene>
<keyword evidence="2" id="KW-0238">DNA-binding</keyword>
<dbReference type="PANTHER" id="PTHR43280:SF2">
    <property type="entry name" value="HTH-TYPE TRANSCRIPTIONAL REGULATOR EXSA"/>
    <property type="match status" value="1"/>
</dbReference>
<dbReference type="RefSeq" id="WP_143160477.1">
    <property type="nucleotide sequence ID" value="NZ_FQXM01000005.1"/>
</dbReference>
<dbReference type="GO" id="GO:0003700">
    <property type="term" value="F:DNA-binding transcription factor activity"/>
    <property type="evidence" value="ECO:0007669"/>
    <property type="project" value="InterPro"/>
</dbReference>